<dbReference type="InterPro" id="IPR005135">
    <property type="entry name" value="Endo/exonuclease/phosphatase"/>
</dbReference>
<dbReference type="Proteomes" id="UP000225706">
    <property type="component" value="Unassembled WGS sequence"/>
</dbReference>
<keyword evidence="2" id="KW-0808">Transferase</keyword>
<dbReference type="SUPFAM" id="SSF56672">
    <property type="entry name" value="DNA/RNA polymerases"/>
    <property type="match status" value="1"/>
</dbReference>
<protein>
    <submittedName>
        <fullName evidence="2">Putative RNA-directed DNA polymerase from transposon X-element</fullName>
    </submittedName>
</protein>
<sequence>MDGQYVLPKTEIIVADSLSFKVKVYGCYLPDDQPIYMKYRRSVRNITISRLVDELEGYIICCGVERNDSDCSKLLHHVFPTCSDSGDSDSEQFPQKGYWRAKGCLIYASDSVCPECKEHAVQKAKPRKSGNLKPAHAKAPVSVIDPRRIKLTPQEQRLRCSELEHQLDEMRNELKKSSINIDHELGNDFAKLFSSADKDVAPFMNLFWQQQQRMATSSKYGVRYHPMIIRFCLSLAAKSPSCYEELRNSVILTLPSQPRLKDYRNAIKPHRGINEQVIEELKTISNAYFDVQRYVVLLFDEMKVQANLVMDKVTGELIGFTDLGDPNVNFAVLEKAYEIAFHILLFLVQPQMEHHRIGSSIDYINFLMVDLTRMCAYRSINLFACRRYSYFFADAPHLIKTTRNCLLHSRSSTCTRYMWNNGMYLLWQHIAQLFYQDIDSGLKLLPKPTYEHINLNSYSVMRVNLAAQVLSASVSAVLKSFGPPESHGTAKLCEMVDMFFDCLNVRSLSEHQRKRKPFLAPYSRSDDERFQWFLDFLAYLKSWKESTDARPGNFTKNARARMFLSRQTYEGFQITVYSANEATKFLLSKENNELALTVCLKTTDFTFIEAHDRLYCFLLRVLNDLLYPELLWAEIPLKNSGSYFLGVFYRPPSSDMNYLEGLKRSLEKVTVVSDHTNVVLLGDFNFPDIDWDLICPSQPNVLSDYFCDNIVNFYGFSQLIDEPTRQDAILDLVISNRPESLKNIQILDGIGSSDHNVVSLKLTCKVTRPYQRPKQIFDYKNANWDNFRLELSNIPWDAILNDNDTMEEVWLNWKSAFFKAIENNVPSKKIKSRQNVPWITSDIRKLFHKRKRLWKKAKSTQLEVDWNKYKSLRNKVKSELNKSYYQHVHSLIDSKNPKRFWSFIKSKTKNKSIPVTMKWSDRGVTASTGKDKAELFCKFFASVFTRPDPATDVDEDAHSHGSGFVIPDLMCSSANVGELLLTLDVNKATGPDGLSARLLREAASVISDPLSKLFNMSLNRGKLPRDWKSANITPVYKNGGKEYVSNYRPISLTSLVVKTLEKLVTRHIMAHLEDHDLLSPHQYGFRAGFSCTSQLIRLFHSWASALDKNKTSDVVFLDFEKAFDSVPHKHLISKLGRYGINGQILEWLGDFLQDRFQRVVLEGESSDWSMVYSGVPQGSIVGPMLFLLYVNDIPENLSCSSEMFADDTLLFNSDHPSSVHQPVCESLSQIVDWCKKWLLKLKATKSKCMKITRSRSVTPCSYNINSIPLEQVKTHKHLGVIISSDLSWKPHVLSVAAKANKILGLLKRTFGKSSEAISIGYKSMVRPIVEYACPVWNPHQQYLSDKLERVQRNASRWILGSSIDYSERLKYLGWPTLDSRREFLSLVQLFKFINGFSRVDLYVIT</sequence>
<keyword evidence="2" id="KW-0548">Nucleotidyltransferase</keyword>
<accession>A0A2B4RAD6</accession>
<dbReference type="InterPro" id="IPR043502">
    <property type="entry name" value="DNA/RNA_pol_sf"/>
</dbReference>
<dbReference type="OrthoDB" id="5979331at2759"/>
<dbReference type="EMBL" id="LSMT01000899">
    <property type="protein sequence ID" value="PFX13773.1"/>
    <property type="molecule type" value="Genomic_DNA"/>
</dbReference>
<reference evidence="3" key="1">
    <citation type="journal article" date="2017" name="bioRxiv">
        <title>Comparative analysis of the genomes of Stylophora pistillata and Acropora digitifera provides evidence for extensive differences between species of corals.</title>
        <authorList>
            <person name="Voolstra C.R."/>
            <person name="Li Y."/>
            <person name="Liew Y.J."/>
            <person name="Baumgarten S."/>
            <person name="Zoccola D."/>
            <person name="Flot J.-F."/>
            <person name="Tambutte S."/>
            <person name="Allemand D."/>
            <person name="Aranda M."/>
        </authorList>
    </citation>
    <scope>NUCLEOTIDE SEQUENCE [LARGE SCALE GENOMIC DNA]</scope>
</reference>
<dbReference type="PANTHER" id="PTHR33395">
    <property type="entry name" value="TRANSCRIPTASE, PUTATIVE-RELATED-RELATED"/>
    <property type="match status" value="1"/>
</dbReference>
<feature type="domain" description="Reverse transcriptase" evidence="1">
    <location>
        <begin position="1016"/>
        <end position="1282"/>
    </location>
</feature>
<evidence type="ECO:0000259" key="1">
    <source>
        <dbReference type="PROSITE" id="PS50878"/>
    </source>
</evidence>
<dbReference type="Pfam" id="PF14529">
    <property type="entry name" value="Exo_endo_phos_2"/>
    <property type="match status" value="1"/>
</dbReference>
<dbReference type="Pfam" id="PF21787">
    <property type="entry name" value="TNP-like_RNaseH_N"/>
    <property type="match status" value="1"/>
</dbReference>
<dbReference type="PROSITE" id="PS50878">
    <property type="entry name" value="RT_POL"/>
    <property type="match status" value="1"/>
</dbReference>
<keyword evidence="3" id="KW-1185">Reference proteome</keyword>
<name>A0A2B4RAD6_STYPI</name>
<comment type="caution">
    <text evidence="2">The sequence shown here is derived from an EMBL/GenBank/DDBJ whole genome shotgun (WGS) entry which is preliminary data.</text>
</comment>
<dbReference type="InterPro" id="IPR048366">
    <property type="entry name" value="TNP-like_GBD"/>
</dbReference>
<gene>
    <name evidence="2" type="ORF">AWC38_SpisGene22115</name>
</gene>
<dbReference type="Gene3D" id="3.60.10.10">
    <property type="entry name" value="Endonuclease/exonuclease/phosphatase"/>
    <property type="match status" value="1"/>
</dbReference>
<dbReference type="CDD" id="cd01650">
    <property type="entry name" value="RT_nLTR_like"/>
    <property type="match status" value="1"/>
</dbReference>
<evidence type="ECO:0000313" key="2">
    <source>
        <dbReference type="EMBL" id="PFX13773.1"/>
    </source>
</evidence>
<dbReference type="InterPro" id="IPR036691">
    <property type="entry name" value="Endo/exonu/phosph_ase_sf"/>
</dbReference>
<dbReference type="GO" id="GO:0003964">
    <property type="term" value="F:RNA-directed DNA polymerase activity"/>
    <property type="evidence" value="ECO:0007669"/>
    <property type="project" value="UniProtKB-KW"/>
</dbReference>
<dbReference type="InterPro" id="IPR000477">
    <property type="entry name" value="RT_dom"/>
</dbReference>
<dbReference type="SUPFAM" id="SSF56219">
    <property type="entry name" value="DNase I-like"/>
    <property type="match status" value="1"/>
</dbReference>
<dbReference type="Pfam" id="PF21788">
    <property type="entry name" value="TNP-like_GBD"/>
    <property type="match status" value="1"/>
</dbReference>
<dbReference type="InterPro" id="IPR048365">
    <property type="entry name" value="TNP-like_RNaseH_N"/>
</dbReference>
<organism evidence="2 3">
    <name type="scientific">Stylophora pistillata</name>
    <name type="common">Smooth cauliflower coral</name>
    <dbReference type="NCBI Taxonomy" id="50429"/>
    <lineage>
        <taxon>Eukaryota</taxon>
        <taxon>Metazoa</taxon>
        <taxon>Cnidaria</taxon>
        <taxon>Anthozoa</taxon>
        <taxon>Hexacorallia</taxon>
        <taxon>Scleractinia</taxon>
        <taxon>Astrocoeniina</taxon>
        <taxon>Pocilloporidae</taxon>
        <taxon>Stylophora</taxon>
    </lineage>
</organism>
<keyword evidence="2" id="KW-0695">RNA-directed DNA polymerase</keyword>
<dbReference type="PANTHER" id="PTHR33395:SF22">
    <property type="entry name" value="REVERSE TRANSCRIPTASE DOMAIN-CONTAINING PROTEIN"/>
    <property type="match status" value="1"/>
</dbReference>
<proteinExistence type="predicted"/>
<dbReference type="Pfam" id="PF00078">
    <property type="entry name" value="RVT_1"/>
    <property type="match status" value="1"/>
</dbReference>
<evidence type="ECO:0000313" key="3">
    <source>
        <dbReference type="Proteomes" id="UP000225706"/>
    </source>
</evidence>